<feature type="compositionally biased region" description="Basic and acidic residues" evidence="1">
    <location>
        <begin position="215"/>
        <end position="227"/>
    </location>
</feature>
<accession>A0AA38LU68</accession>
<evidence type="ECO:0000313" key="3">
    <source>
        <dbReference type="Proteomes" id="UP001164286"/>
    </source>
</evidence>
<feature type="region of interest" description="Disordered" evidence="1">
    <location>
        <begin position="39"/>
        <end position="395"/>
    </location>
</feature>
<keyword evidence="3" id="KW-1185">Reference proteome</keyword>
<feature type="compositionally biased region" description="Polar residues" evidence="1">
    <location>
        <begin position="39"/>
        <end position="51"/>
    </location>
</feature>
<dbReference type="GeneID" id="77731904"/>
<gene>
    <name evidence="2" type="ORF">MKK02DRAFT_43960</name>
</gene>
<feature type="compositionally biased region" description="Basic and acidic residues" evidence="1">
    <location>
        <begin position="237"/>
        <end position="253"/>
    </location>
</feature>
<dbReference type="EMBL" id="JAKWFO010000005">
    <property type="protein sequence ID" value="KAI9635278.1"/>
    <property type="molecule type" value="Genomic_DNA"/>
</dbReference>
<evidence type="ECO:0000256" key="1">
    <source>
        <dbReference type="SAM" id="MobiDB-lite"/>
    </source>
</evidence>
<feature type="compositionally biased region" description="Polar residues" evidence="1">
    <location>
        <begin position="545"/>
        <end position="557"/>
    </location>
</feature>
<comment type="caution">
    <text evidence="2">The sequence shown here is derived from an EMBL/GenBank/DDBJ whole genome shotgun (WGS) entry which is preliminary data.</text>
</comment>
<feature type="compositionally biased region" description="Polar residues" evidence="1">
    <location>
        <begin position="494"/>
        <end position="505"/>
    </location>
</feature>
<evidence type="ECO:0000313" key="2">
    <source>
        <dbReference type="EMBL" id="KAI9635278.1"/>
    </source>
</evidence>
<feature type="compositionally biased region" description="Low complexity" evidence="1">
    <location>
        <begin position="467"/>
        <end position="477"/>
    </location>
</feature>
<dbReference type="RefSeq" id="XP_052945055.1">
    <property type="nucleotide sequence ID" value="XM_053092699.1"/>
</dbReference>
<feature type="compositionally biased region" description="Low complexity" evidence="1">
    <location>
        <begin position="117"/>
        <end position="146"/>
    </location>
</feature>
<feature type="compositionally biased region" description="Gly residues" evidence="1">
    <location>
        <begin position="686"/>
        <end position="697"/>
    </location>
</feature>
<feature type="compositionally biased region" description="Low complexity" evidence="1">
    <location>
        <begin position="357"/>
        <end position="373"/>
    </location>
</feature>
<reference evidence="2" key="1">
    <citation type="journal article" date="2022" name="G3 (Bethesda)">
        <title>High quality genome of the basidiomycete yeast Dioszegia hungarica PDD-24b-2 isolated from cloud water.</title>
        <authorList>
            <person name="Jarrige D."/>
            <person name="Haridas S."/>
            <person name="Bleykasten-Grosshans C."/>
            <person name="Joly M."/>
            <person name="Nadalig T."/>
            <person name="Sancelme M."/>
            <person name="Vuilleumier S."/>
            <person name="Grigoriev I.V."/>
            <person name="Amato P."/>
            <person name="Bringel F."/>
        </authorList>
    </citation>
    <scope>NUCLEOTIDE SEQUENCE</scope>
    <source>
        <strain evidence="2">PDD-24b-2</strain>
    </source>
</reference>
<feature type="region of interest" description="Disordered" evidence="1">
    <location>
        <begin position="449"/>
        <end position="715"/>
    </location>
</feature>
<proteinExistence type="predicted"/>
<feature type="compositionally biased region" description="Low complexity" evidence="1">
    <location>
        <begin position="157"/>
        <end position="178"/>
    </location>
</feature>
<feature type="compositionally biased region" description="Basic residues" evidence="1">
    <location>
        <begin position="611"/>
        <end position="620"/>
    </location>
</feature>
<dbReference type="Proteomes" id="UP001164286">
    <property type="component" value="Unassembled WGS sequence"/>
</dbReference>
<protein>
    <submittedName>
        <fullName evidence="2">Uncharacterized protein</fullName>
    </submittedName>
</protein>
<feature type="compositionally biased region" description="Low complexity" evidence="1">
    <location>
        <begin position="526"/>
        <end position="536"/>
    </location>
</feature>
<organism evidence="2 3">
    <name type="scientific">Dioszegia hungarica</name>
    <dbReference type="NCBI Taxonomy" id="4972"/>
    <lineage>
        <taxon>Eukaryota</taxon>
        <taxon>Fungi</taxon>
        <taxon>Dikarya</taxon>
        <taxon>Basidiomycota</taxon>
        <taxon>Agaricomycotina</taxon>
        <taxon>Tremellomycetes</taxon>
        <taxon>Tremellales</taxon>
        <taxon>Bulleribasidiaceae</taxon>
        <taxon>Dioszegia</taxon>
    </lineage>
</organism>
<sequence>MAPIPRTTGMQVQAPSWEDQIVPTLKKRLETESQYLTNRLSSSGYTDQYEQNEIPPTPLSASFGPDPTSTASGASNIPIRTRTKSTPFFDAPHDASSSSTSPTPYDPRNRPDYAAGPSRIPIPSRAARRPSYNDYDTTSDSSSPSSRIPRLQPSAQPRRPSGSSSISSTSVTRPSSPGMTANRTISRPRSKSQLAPRPAVIRRPSGGSQGGGSEGNREVLSHRDSFDLSKQTFPDTYLRDELPPFRLPPEEAMRIAQHGHKMDAESGWGGEDGREEGLDEDGSSKRKRIESMFPAKDPRRGSQGKGGTGQGSAGGMSRSATGTGSALGLGQAPSRIATGSKLNSSQRSATGSGFANRSGLSSSQTSTGGRSMSLGHSLNVRETSPMPTPPRMGVAAHFVPPESAYTPPKGANWDDVVLPALARKMGLGQEGERRIGVDEMEEGDLAVEWDKTGTPVKWVKRPDRASPHPSSAPSSKLGSGGRIGRGLLTEDESNLNIPRSASAFSPTFEPSPDNPLQPPSSRRDFSTSSDSQTSLPTPTPSPSRYQQQPKPIRTTNAHDAAYDTGPPSPAPFPSLQRRPSTGPYALRPPGSGSGIELGEPVSGSEGEGRTRKLSILRRKPSTASRQPSNADLRIRASNNSLRQGGPLRPGGGGVQAQGLSRPSDVAWERERQAAAGNQRVQAAGDGVAGGGSVGTGQGLRKEEGSHGKGCGCVIM</sequence>
<dbReference type="AlphaFoldDB" id="A0AA38LU68"/>
<feature type="compositionally biased region" description="Polar residues" evidence="1">
    <location>
        <begin position="179"/>
        <end position="193"/>
    </location>
</feature>
<name>A0AA38LU68_9TREE</name>
<feature type="compositionally biased region" description="Gly residues" evidence="1">
    <location>
        <begin position="303"/>
        <end position="314"/>
    </location>
</feature>
<feature type="compositionally biased region" description="Polar residues" evidence="1">
    <location>
        <begin position="340"/>
        <end position="355"/>
    </location>
</feature>